<evidence type="ECO:0000256" key="1">
    <source>
        <dbReference type="SAM" id="Phobius"/>
    </source>
</evidence>
<dbReference type="EMBL" id="BAAAPK010000001">
    <property type="protein sequence ID" value="GAA1681018.1"/>
    <property type="molecule type" value="Genomic_DNA"/>
</dbReference>
<keyword evidence="1" id="KW-1133">Transmembrane helix</keyword>
<dbReference type="InterPro" id="IPR032710">
    <property type="entry name" value="NTF2-like_dom_sf"/>
</dbReference>
<gene>
    <name evidence="3" type="ORF">GCM10009807_26170</name>
</gene>
<name>A0ABP4T239_9MICO</name>
<organism evidence="3 4">
    <name type="scientific">Microbacterium lacus</name>
    <dbReference type="NCBI Taxonomy" id="415217"/>
    <lineage>
        <taxon>Bacteria</taxon>
        <taxon>Bacillati</taxon>
        <taxon>Actinomycetota</taxon>
        <taxon>Actinomycetes</taxon>
        <taxon>Micrococcales</taxon>
        <taxon>Microbacteriaceae</taxon>
        <taxon>Microbacterium</taxon>
    </lineage>
</organism>
<dbReference type="SUPFAM" id="SSF54427">
    <property type="entry name" value="NTF2-like"/>
    <property type="match status" value="1"/>
</dbReference>
<dbReference type="Proteomes" id="UP001500596">
    <property type="component" value="Unassembled WGS sequence"/>
</dbReference>
<keyword evidence="4" id="KW-1185">Reference proteome</keyword>
<comment type="caution">
    <text evidence="3">The sequence shown here is derived from an EMBL/GenBank/DDBJ whole genome shotgun (WGS) entry which is preliminary data.</text>
</comment>
<dbReference type="RefSeq" id="WP_344055280.1">
    <property type="nucleotide sequence ID" value="NZ_BAAAPK010000001.1"/>
</dbReference>
<reference evidence="4" key="1">
    <citation type="journal article" date="2019" name="Int. J. Syst. Evol. Microbiol.">
        <title>The Global Catalogue of Microorganisms (GCM) 10K type strain sequencing project: providing services to taxonomists for standard genome sequencing and annotation.</title>
        <authorList>
            <consortium name="The Broad Institute Genomics Platform"/>
            <consortium name="The Broad Institute Genome Sequencing Center for Infectious Disease"/>
            <person name="Wu L."/>
            <person name="Ma J."/>
        </authorList>
    </citation>
    <scope>NUCLEOTIDE SEQUENCE [LARGE SCALE GENOMIC DNA]</scope>
    <source>
        <strain evidence="4">JCM 15575</strain>
    </source>
</reference>
<keyword evidence="1" id="KW-0472">Membrane</keyword>
<feature type="domain" description="Lipoprotein LpqB N-terminal" evidence="2">
    <location>
        <begin position="47"/>
        <end position="151"/>
    </location>
</feature>
<dbReference type="InterPro" id="IPR059026">
    <property type="entry name" value="LpqB_N"/>
</dbReference>
<accession>A0ABP4T239</accession>
<proteinExistence type="predicted"/>
<evidence type="ECO:0000313" key="3">
    <source>
        <dbReference type="EMBL" id="GAA1681018.1"/>
    </source>
</evidence>
<keyword evidence="1" id="KW-0812">Transmembrane</keyword>
<feature type="transmembrane region" description="Helical" evidence="1">
    <location>
        <begin position="15"/>
        <end position="37"/>
    </location>
</feature>
<dbReference type="Pfam" id="PF25976">
    <property type="entry name" value="LpqB_N"/>
    <property type="match status" value="1"/>
</dbReference>
<protein>
    <recommendedName>
        <fullName evidence="2">Lipoprotein LpqB N-terminal domain-containing protein</fullName>
    </recommendedName>
</protein>
<evidence type="ECO:0000259" key="2">
    <source>
        <dbReference type="Pfam" id="PF25976"/>
    </source>
</evidence>
<sequence>MTDDAPAPDPRRMRILLISLIGAVALVVVIALVAVFVQRDPAQLDATTPEGVVQRYVQAVIDGDTDTAVSYLAPDVAAECELIPLDTQDRRVTLTATTQRADSATVEVLIVTVYGSGPLGSDEYESEGAFDLVRTDDAWAIRTAPWEFAVCTETGRG</sequence>
<dbReference type="Gene3D" id="3.10.450.50">
    <property type="match status" value="1"/>
</dbReference>
<evidence type="ECO:0000313" key="4">
    <source>
        <dbReference type="Proteomes" id="UP001500596"/>
    </source>
</evidence>